<keyword evidence="9" id="KW-0560">Oxidoreductase</keyword>
<dbReference type="InterPro" id="IPR020806">
    <property type="entry name" value="PKS_PP-bd"/>
</dbReference>
<dbReference type="Proteomes" id="UP000887565">
    <property type="component" value="Unplaced"/>
</dbReference>
<dbReference type="Gene3D" id="3.90.180.10">
    <property type="entry name" value="Medium-chain alcohol dehydrogenases, catalytic domain"/>
    <property type="match status" value="1"/>
</dbReference>
<proteinExistence type="predicted"/>
<keyword evidence="10" id="KW-0443">Lipid metabolism</keyword>
<dbReference type="InterPro" id="IPR020843">
    <property type="entry name" value="ER"/>
</dbReference>
<name>A0A915JP64_ROMCU</name>
<dbReference type="Pfam" id="PF13489">
    <property type="entry name" value="Methyltransf_23"/>
    <property type="match status" value="1"/>
</dbReference>
<dbReference type="InterPro" id="IPR050091">
    <property type="entry name" value="PKS_NRPS_Biosynth_Enz"/>
</dbReference>
<feature type="domain" description="Carrier" evidence="14">
    <location>
        <begin position="934"/>
        <end position="1011"/>
    </location>
</feature>
<sequence length="1035" mass="114630">MPQILEQGFKHLRADKLWNSAYQEPMIKPLLDLITENTSGHFLKACQIEPDDEHLAKRCRDIQTAQPMLECEWSIYGSNVDQLDADLLSEYGLKATKVDFDKTKVEETEDFDFILLDRVLHRKTNPGAFLKNVTDLLRTDGFVVVCETTDCFEIPLAMLALRGQLVTPQKDDSARRHGIFYDRDGWTSLFEKCGFHVVSRRSADLQSMMTLFLLRRPSLEDQKSQTINVDDVKEFSWLKPLQKAVDETDDDKIWLTSETSRDNGAVGMGLCLRAEVSKDSIRTLINSNMKDETKPFTVEDSQVQKIMANDMHSNIYRDGTWGTFRHIQVKDDELHNFIETEHAFINTLIPGDLGSLTWVDSPNKFFSVTDAGSSKKILCDVHYAPLNFRDIMLATGRLSGDSIPGEFSDRECLLGLEFSGRCPATGQMVMGLAKAQALATTVLTEKRFTWAVPKGWTLEQASTVPVAYTTAYYALVVRGRIKTGDKVLIHAGSGGVGQAAIAVALSLGCEVFTTVSSPEKKKFLQDRFPGRLLDRHFANSRSTDFEQHVLEVTEGRGVDAVLNSLSDDKLQASVRCLAQHGRFLEIGKFDLSNNSQLGMAVFLKNVSFHGILLDALFDDDSNDWLEVSRLFEEGLKNGTVKALPTTVFPAGQATEAFRFMAQGKHIGKVLLQVRPSEEKISLQVKAVRRTLCNPRHSFIITGGLGGFGLELAQWLIKRGARKLVLTSRSGIKTGYQNRCCSAWKKSGVEILISKADISKPSGCEQLIKEAQHMGPLAGLFHLAMVLRDNIFENQTVQNFKESAEAKYWGTTYLDQMTRKMCGKDLNWFVVFSSISCGRGNAGQTNYGWTNSTMERIIEKRRADGFSGMAVQWGAIGDVGVVLETMGDNNTVVGGTLPQRIPSCMQAMDLFLSWNHPIVSSFVRAETVTASRAGGEGQTDAVKMVAQIMGVSDPASIDHNAQFGDLGLDSLMGVEIKQALERNFSLNLSPKEIRTMTLNKLRETTSTKSKSSAAPAIKLATEQNGSVANGSSVVTA</sequence>
<dbReference type="PROSITE" id="PS50075">
    <property type="entry name" value="CARRIER"/>
    <property type="match status" value="1"/>
</dbReference>
<dbReference type="SUPFAM" id="SSF50129">
    <property type="entry name" value="GroES-like"/>
    <property type="match status" value="1"/>
</dbReference>
<dbReference type="GO" id="GO:0031177">
    <property type="term" value="F:phosphopantetheine binding"/>
    <property type="evidence" value="ECO:0007669"/>
    <property type="project" value="InterPro"/>
</dbReference>
<dbReference type="PANTHER" id="PTHR43775">
    <property type="entry name" value="FATTY ACID SYNTHASE"/>
    <property type="match status" value="1"/>
</dbReference>
<protein>
    <recommendedName>
        <fullName evidence="2">Fatty acid synthase</fullName>
        <ecNumber evidence="1">2.3.1.85</ecNumber>
    </recommendedName>
</protein>
<evidence type="ECO:0000256" key="4">
    <source>
        <dbReference type="ARBA" id="ARBA00022516"/>
    </source>
</evidence>
<dbReference type="InterPro" id="IPR036291">
    <property type="entry name" value="NAD(P)-bd_dom_sf"/>
</dbReference>
<dbReference type="CDD" id="cd05195">
    <property type="entry name" value="enoyl_red"/>
    <property type="match status" value="1"/>
</dbReference>
<dbReference type="CDD" id="cd08954">
    <property type="entry name" value="KR_1_FAS_SDR_x"/>
    <property type="match status" value="1"/>
</dbReference>
<evidence type="ECO:0000256" key="11">
    <source>
        <dbReference type="ARBA" id="ARBA00023160"/>
    </source>
</evidence>
<dbReference type="SMART" id="SM00822">
    <property type="entry name" value="PKS_KR"/>
    <property type="match status" value="1"/>
</dbReference>
<evidence type="ECO:0000256" key="9">
    <source>
        <dbReference type="ARBA" id="ARBA00023002"/>
    </source>
</evidence>
<organism evidence="15 16">
    <name type="scientific">Romanomermis culicivorax</name>
    <name type="common">Nematode worm</name>
    <dbReference type="NCBI Taxonomy" id="13658"/>
    <lineage>
        <taxon>Eukaryota</taxon>
        <taxon>Metazoa</taxon>
        <taxon>Ecdysozoa</taxon>
        <taxon>Nematoda</taxon>
        <taxon>Enoplea</taxon>
        <taxon>Dorylaimia</taxon>
        <taxon>Mermithida</taxon>
        <taxon>Mermithoidea</taxon>
        <taxon>Mermithidae</taxon>
        <taxon>Romanomermis</taxon>
    </lineage>
</organism>
<dbReference type="GO" id="GO:0004312">
    <property type="term" value="F:fatty acid synthase activity"/>
    <property type="evidence" value="ECO:0007669"/>
    <property type="project" value="UniProtKB-EC"/>
</dbReference>
<dbReference type="SUPFAM" id="SSF51735">
    <property type="entry name" value="NAD(P)-binding Rossmann-fold domains"/>
    <property type="match status" value="2"/>
</dbReference>
<dbReference type="InterPro" id="IPR036736">
    <property type="entry name" value="ACP-like_sf"/>
</dbReference>
<dbReference type="OMA" id="RINTWHT"/>
<dbReference type="PANTHER" id="PTHR43775:SF7">
    <property type="entry name" value="FATTY ACID SYNTHASE"/>
    <property type="match status" value="1"/>
</dbReference>
<evidence type="ECO:0000256" key="8">
    <source>
        <dbReference type="ARBA" id="ARBA00022857"/>
    </source>
</evidence>
<dbReference type="SUPFAM" id="SSF53335">
    <property type="entry name" value="S-adenosyl-L-methionine-dependent methyltransferases"/>
    <property type="match status" value="1"/>
</dbReference>
<dbReference type="FunFam" id="1.10.1200.10:FF:000013">
    <property type="entry name" value="Fatty acid synthase"/>
    <property type="match status" value="1"/>
</dbReference>
<evidence type="ECO:0000313" key="16">
    <source>
        <dbReference type="WBParaSite" id="nRc.2.0.1.t27888-RA"/>
    </source>
</evidence>
<keyword evidence="12" id="KW-0511">Multifunctional enzyme</keyword>
<evidence type="ECO:0000256" key="1">
    <source>
        <dbReference type="ARBA" id="ARBA00012873"/>
    </source>
</evidence>
<keyword evidence="6" id="KW-0808">Transferase</keyword>
<reference evidence="16" key="1">
    <citation type="submission" date="2022-11" db="UniProtKB">
        <authorList>
            <consortium name="WormBaseParasite"/>
        </authorList>
    </citation>
    <scope>IDENTIFICATION</scope>
</reference>
<dbReference type="EC" id="2.3.1.85" evidence="1"/>
<dbReference type="Gene3D" id="3.40.50.150">
    <property type="entry name" value="Vaccinia Virus protein VP39"/>
    <property type="match status" value="1"/>
</dbReference>
<dbReference type="InterPro" id="IPR011032">
    <property type="entry name" value="GroES-like_sf"/>
</dbReference>
<dbReference type="WBParaSite" id="nRc.2.0.1.t27888-RA">
    <property type="protein sequence ID" value="nRc.2.0.1.t27888-RA"/>
    <property type="gene ID" value="nRc.2.0.1.g27888"/>
</dbReference>
<evidence type="ECO:0000256" key="13">
    <source>
        <dbReference type="ARBA" id="ARBA00044883"/>
    </source>
</evidence>
<dbReference type="InterPro" id="IPR013968">
    <property type="entry name" value="PKS_KR"/>
</dbReference>
<dbReference type="Pfam" id="PF00550">
    <property type="entry name" value="PP-binding"/>
    <property type="match status" value="1"/>
</dbReference>
<dbReference type="Pfam" id="PF13602">
    <property type="entry name" value="ADH_zinc_N_2"/>
    <property type="match status" value="1"/>
</dbReference>
<dbReference type="FunFam" id="3.40.50.720:FF:000209">
    <property type="entry name" value="Polyketide synthase Pks12"/>
    <property type="match status" value="1"/>
</dbReference>
<dbReference type="InterPro" id="IPR049391">
    <property type="entry name" value="FAS_pseudo-KR"/>
</dbReference>
<dbReference type="Gene3D" id="3.40.50.720">
    <property type="entry name" value="NAD(P)-binding Rossmann-like Domain"/>
    <property type="match status" value="1"/>
</dbReference>
<dbReference type="InterPro" id="IPR057326">
    <property type="entry name" value="KR_dom"/>
</dbReference>
<evidence type="ECO:0000256" key="7">
    <source>
        <dbReference type="ARBA" id="ARBA00022832"/>
    </source>
</evidence>
<evidence type="ECO:0000256" key="6">
    <source>
        <dbReference type="ARBA" id="ARBA00022679"/>
    </source>
</evidence>
<dbReference type="SUPFAM" id="SSF47336">
    <property type="entry name" value="ACP-like"/>
    <property type="match status" value="1"/>
</dbReference>
<evidence type="ECO:0000256" key="3">
    <source>
        <dbReference type="ARBA" id="ARBA00022450"/>
    </source>
</evidence>
<keyword evidence="4" id="KW-0444">Lipid biosynthesis</keyword>
<evidence type="ECO:0000256" key="12">
    <source>
        <dbReference type="ARBA" id="ARBA00023268"/>
    </source>
</evidence>
<keyword evidence="5" id="KW-0597">Phosphoprotein</keyword>
<accession>A0A915JP64</accession>
<dbReference type="Pfam" id="PF21149">
    <property type="entry name" value="FAS_pseudo-KR"/>
    <property type="match status" value="1"/>
</dbReference>
<evidence type="ECO:0000259" key="14">
    <source>
        <dbReference type="PROSITE" id="PS50075"/>
    </source>
</evidence>
<evidence type="ECO:0000256" key="5">
    <source>
        <dbReference type="ARBA" id="ARBA00022553"/>
    </source>
</evidence>
<evidence type="ECO:0000256" key="2">
    <source>
        <dbReference type="ARBA" id="ARBA00018769"/>
    </source>
</evidence>
<keyword evidence="8" id="KW-0521">NADP</keyword>
<dbReference type="GO" id="GO:0016491">
    <property type="term" value="F:oxidoreductase activity"/>
    <property type="evidence" value="ECO:0007669"/>
    <property type="project" value="UniProtKB-KW"/>
</dbReference>
<keyword evidence="3" id="KW-0596">Phosphopantetheine</keyword>
<comment type="catalytic activity">
    <reaction evidence="13">
        <text>acetyl-CoA + n malonyl-CoA + 2n NADPH + 2n H(+) = a long-chain fatty acid + (n+1) CoA + n CO2 + 2n NADP(+).</text>
        <dbReference type="EC" id="2.3.1.85"/>
    </reaction>
</comment>
<dbReference type="AlphaFoldDB" id="A0A915JP64"/>
<dbReference type="SMART" id="SM00829">
    <property type="entry name" value="PKS_ER"/>
    <property type="match status" value="1"/>
</dbReference>
<evidence type="ECO:0000313" key="15">
    <source>
        <dbReference type="Proteomes" id="UP000887565"/>
    </source>
</evidence>
<keyword evidence="11" id="KW-0275">Fatty acid biosynthesis</keyword>
<dbReference type="Gene3D" id="1.10.1200.10">
    <property type="entry name" value="ACP-like"/>
    <property type="match status" value="1"/>
</dbReference>
<dbReference type="InterPro" id="IPR009081">
    <property type="entry name" value="PP-bd_ACP"/>
</dbReference>
<keyword evidence="7" id="KW-0276">Fatty acid metabolism</keyword>
<evidence type="ECO:0000256" key="10">
    <source>
        <dbReference type="ARBA" id="ARBA00023098"/>
    </source>
</evidence>
<dbReference type="GO" id="GO:0006633">
    <property type="term" value="P:fatty acid biosynthetic process"/>
    <property type="evidence" value="ECO:0007669"/>
    <property type="project" value="UniProtKB-KW"/>
</dbReference>
<dbReference type="InterPro" id="IPR029063">
    <property type="entry name" value="SAM-dependent_MTases_sf"/>
</dbReference>
<dbReference type="FunFam" id="3.90.180.10:FF:000015">
    <property type="entry name" value="Fatty acid synthase"/>
    <property type="match status" value="1"/>
</dbReference>
<keyword evidence="15" id="KW-1185">Reference proteome</keyword>
<dbReference type="Pfam" id="PF08659">
    <property type="entry name" value="KR"/>
    <property type="match status" value="1"/>
</dbReference>
<dbReference type="SMART" id="SM00823">
    <property type="entry name" value="PKS_PP"/>
    <property type="match status" value="1"/>
</dbReference>